<proteinExistence type="predicted"/>
<keyword evidence="3" id="KW-1185">Reference proteome</keyword>
<sequence length="82" mass="9218">MPTIIPITPEFFGVAAGLTYFWLSAHFFDPLITTPFRLFIKCVDACIDLAVFVALLPFKMLACLLCKPGSARRRTDCRTYPS</sequence>
<dbReference type="EMBL" id="FNVQ01000009">
    <property type="protein sequence ID" value="SEG88415.1"/>
    <property type="molecule type" value="Genomic_DNA"/>
</dbReference>
<gene>
    <name evidence="2" type="ORF">SAMN05444390_10977</name>
</gene>
<evidence type="ECO:0000256" key="1">
    <source>
        <dbReference type="SAM" id="Phobius"/>
    </source>
</evidence>
<feature type="transmembrane region" description="Helical" evidence="1">
    <location>
        <begin position="38"/>
        <end position="65"/>
    </location>
</feature>
<evidence type="ECO:0000313" key="3">
    <source>
        <dbReference type="Proteomes" id="UP000236745"/>
    </source>
</evidence>
<keyword evidence="1" id="KW-0812">Transmembrane</keyword>
<feature type="transmembrane region" description="Helical" evidence="1">
    <location>
        <begin position="12"/>
        <end position="32"/>
    </location>
</feature>
<protein>
    <submittedName>
        <fullName evidence="2">Uncharacterized protein</fullName>
    </submittedName>
</protein>
<dbReference type="AlphaFoldDB" id="A0A1H6DV09"/>
<dbReference type="RefSeq" id="WP_104005876.1">
    <property type="nucleotide sequence ID" value="NZ_FNVQ01000009.1"/>
</dbReference>
<evidence type="ECO:0000313" key="2">
    <source>
        <dbReference type="EMBL" id="SEG88415.1"/>
    </source>
</evidence>
<name>A0A1H6DV09_9GAMM</name>
<reference evidence="2 3" key="1">
    <citation type="submission" date="2016-10" db="EMBL/GenBank/DDBJ databases">
        <authorList>
            <person name="de Groot N.N."/>
        </authorList>
    </citation>
    <scope>NUCLEOTIDE SEQUENCE [LARGE SCALE GENOMIC DNA]</scope>
    <source>
        <strain evidence="2 3">DSM 22012</strain>
    </source>
</reference>
<keyword evidence="1" id="KW-0472">Membrane</keyword>
<organism evidence="2 3">
    <name type="scientific">Marinobacterium lutimaris</name>
    <dbReference type="NCBI Taxonomy" id="568106"/>
    <lineage>
        <taxon>Bacteria</taxon>
        <taxon>Pseudomonadati</taxon>
        <taxon>Pseudomonadota</taxon>
        <taxon>Gammaproteobacteria</taxon>
        <taxon>Oceanospirillales</taxon>
        <taxon>Oceanospirillaceae</taxon>
        <taxon>Marinobacterium</taxon>
    </lineage>
</organism>
<keyword evidence="1" id="KW-1133">Transmembrane helix</keyword>
<accession>A0A1H6DV09</accession>
<dbReference type="Proteomes" id="UP000236745">
    <property type="component" value="Unassembled WGS sequence"/>
</dbReference>